<dbReference type="EMBL" id="QXDC01000002">
    <property type="protein sequence ID" value="RIA46715.1"/>
    <property type="molecule type" value="Genomic_DNA"/>
</dbReference>
<proteinExistence type="inferred from homology"/>
<evidence type="ECO:0000256" key="11">
    <source>
        <dbReference type="ARBA" id="ARBA00032707"/>
    </source>
</evidence>
<protein>
    <recommendedName>
        <fullName evidence="4 14">Undecaprenyl-diphosphatase</fullName>
        <ecNumber evidence="3 14">3.6.1.27</ecNumber>
    </recommendedName>
    <alternativeName>
        <fullName evidence="12 14">Bacitracin resistance protein</fullName>
    </alternativeName>
    <alternativeName>
        <fullName evidence="11 14">Undecaprenyl pyrophosphate phosphatase</fullName>
    </alternativeName>
</protein>
<comment type="function">
    <text evidence="14">Catalyzes the dephosphorylation of undecaprenyl diphosphate (UPP). Confers resistance to bacitracin.</text>
</comment>
<dbReference type="Pfam" id="PF02673">
    <property type="entry name" value="BacA"/>
    <property type="match status" value="1"/>
</dbReference>
<dbReference type="GO" id="GO:0071555">
    <property type="term" value="P:cell wall organization"/>
    <property type="evidence" value="ECO:0007669"/>
    <property type="project" value="UniProtKB-KW"/>
</dbReference>
<evidence type="ECO:0000256" key="3">
    <source>
        <dbReference type="ARBA" id="ARBA00012374"/>
    </source>
</evidence>
<evidence type="ECO:0000256" key="10">
    <source>
        <dbReference type="ARBA" id="ARBA00023251"/>
    </source>
</evidence>
<feature type="transmembrane region" description="Helical" evidence="14">
    <location>
        <begin position="251"/>
        <end position="269"/>
    </location>
</feature>
<comment type="subcellular location">
    <subcellularLocation>
        <location evidence="1 14">Cell membrane</location>
        <topology evidence="1 14">Multi-pass membrane protein</topology>
    </subcellularLocation>
</comment>
<dbReference type="GO" id="GO:0050380">
    <property type="term" value="F:undecaprenyl-diphosphatase activity"/>
    <property type="evidence" value="ECO:0007669"/>
    <property type="project" value="UniProtKB-UniRule"/>
</dbReference>
<dbReference type="PANTHER" id="PTHR30622">
    <property type="entry name" value="UNDECAPRENYL-DIPHOSPHATASE"/>
    <property type="match status" value="1"/>
</dbReference>
<dbReference type="GO" id="GO:0008360">
    <property type="term" value="P:regulation of cell shape"/>
    <property type="evidence" value="ECO:0007669"/>
    <property type="project" value="UniProtKB-KW"/>
</dbReference>
<evidence type="ECO:0000313" key="15">
    <source>
        <dbReference type="EMBL" id="RIA46715.1"/>
    </source>
</evidence>
<comment type="miscellaneous">
    <text evidence="14">Bacitracin is thought to be involved in the inhibition of peptidoglycan synthesis by sequestering undecaprenyl diphosphate, thereby reducing the pool of lipid carrier available.</text>
</comment>
<feature type="transmembrane region" description="Helical" evidence="14">
    <location>
        <begin position="188"/>
        <end position="206"/>
    </location>
</feature>
<comment type="catalytic activity">
    <reaction evidence="13 14">
        <text>di-trans,octa-cis-undecaprenyl diphosphate + H2O = di-trans,octa-cis-undecaprenyl phosphate + phosphate + H(+)</text>
        <dbReference type="Rhea" id="RHEA:28094"/>
        <dbReference type="ChEBI" id="CHEBI:15377"/>
        <dbReference type="ChEBI" id="CHEBI:15378"/>
        <dbReference type="ChEBI" id="CHEBI:43474"/>
        <dbReference type="ChEBI" id="CHEBI:58405"/>
        <dbReference type="ChEBI" id="CHEBI:60392"/>
        <dbReference type="EC" id="3.6.1.27"/>
    </reaction>
</comment>
<keyword evidence="14" id="KW-0573">Peptidoglycan synthesis</keyword>
<feature type="transmembrane region" description="Helical" evidence="14">
    <location>
        <begin position="218"/>
        <end position="239"/>
    </location>
</feature>
<dbReference type="NCBIfam" id="NF001389">
    <property type="entry name" value="PRK00281.1-2"/>
    <property type="match status" value="1"/>
</dbReference>
<feature type="transmembrane region" description="Helical" evidence="14">
    <location>
        <begin position="149"/>
        <end position="176"/>
    </location>
</feature>
<evidence type="ECO:0000256" key="12">
    <source>
        <dbReference type="ARBA" id="ARBA00032932"/>
    </source>
</evidence>
<dbReference type="PANTHER" id="PTHR30622:SF3">
    <property type="entry name" value="UNDECAPRENYL-DIPHOSPHATASE"/>
    <property type="match status" value="1"/>
</dbReference>
<keyword evidence="16" id="KW-1185">Reference proteome</keyword>
<dbReference type="Proteomes" id="UP000266568">
    <property type="component" value="Unassembled WGS sequence"/>
</dbReference>
<keyword evidence="5 14" id="KW-1003">Cell membrane</keyword>
<keyword evidence="8 14" id="KW-1133">Transmembrane helix</keyword>
<keyword evidence="6 14" id="KW-0812">Transmembrane</keyword>
<dbReference type="HAMAP" id="MF_01006">
    <property type="entry name" value="Undec_diphosphatase"/>
    <property type="match status" value="1"/>
</dbReference>
<keyword evidence="14" id="KW-0133">Cell shape</keyword>
<sequence>MTGEIVAAIVLGLVEGLTEFIPVSSTGHLILADRVLGQSGEAVGVLDVVIQVGAILAVCWVYRVRLWNVAIGALRRERDALHFCAMVALGVFPSIVIGFLAHDFIKAVLFSPWVVAISLIVGGLAILIVERWRREPGSGGTVSRMSWRLALGIGLCQLLAMIPGVSRSGATIIGGIALGADRRLATEFSFFLAIPTMFGAAALDLAKSHAALTRADAFAIALATLAAFLVAMVVIRWLIRFVADHDFRGFAWYRLAAGAVAIVLLKASAQ</sequence>
<evidence type="ECO:0000256" key="4">
    <source>
        <dbReference type="ARBA" id="ARBA00021581"/>
    </source>
</evidence>
<dbReference type="NCBIfam" id="NF001390">
    <property type="entry name" value="PRK00281.1-4"/>
    <property type="match status" value="1"/>
</dbReference>
<comment type="caution">
    <text evidence="15">The sequence shown here is derived from an EMBL/GenBank/DDBJ whole genome shotgun (WGS) entry which is preliminary data.</text>
</comment>
<dbReference type="GO" id="GO:0046677">
    <property type="term" value="P:response to antibiotic"/>
    <property type="evidence" value="ECO:0007669"/>
    <property type="project" value="UniProtKB-UniRule"/>
</dbReference>
<evidence type="ECO:0000256" key="13">
    <source>
        <dbReference type="ARBA" id="ARBA00047594"/>
    </source>
</evidence>
<evidence type="ECO:0000256" key="9">
    <source>
        <dbReference type="ARBA" id="ARBA00023136"/>
    </source>
</evidence>
<keyword evidence="9 14" id="KW-0472">Membrane</keyword>
<gene>
    <name evidence="14" type="primary">uppP</name>
    <name evidence="15" type="ORF">DFR49_1268</name>
</gene>
<evidence type="ECO:0000313" key="16">
    <source>
        <dbReference type="Proteomes" id="UP000266568"/>
    </source>
</evidence>
<dbReference type="InterPro" id="IPR003824">
    <property type="entry name" value="UppP"/>
</dbReference>
<organism evidence="15 16">
    <name type="scientific">Hephaestia caeni</name>
    <dbReference type="NCBI Taxonomy" id="645617"/>
    <lineage>
        <taxon>Bacteria</taxon>
        <taxon>Pseudomonadati</taxon>
        <taxon>Pseudomonadota</taxon>
        <taxon>Alphaproteobacteria</taxon>
        <taxon>Sphingomonadales</taxon>
        <taxon>Sphingomonadaceae</taxon>
        <taxon>Hephaestia</taxon>
    </lineage>
</organism>
<dbReference type="AlphaFoldDB" id="A0A397PHH7"/>
<dbReference type="GO" id="GO:0009252">
    <property type="term" value="P:peptidoglycan biosynthetic process"/>
    <property type="evidence" value="ECO:0007669"/>
    <property type="project" value="UniProtKB-KW"/>
</dbReference>
<dbReference type="NCBIfam" id="TIGR00753">
    <property type="entry name" value="undec_PP_bacA"/>
    <property type="match status" value="1"/>
</dbReference>
<feature type="transmembrane region" description="Helical" evidence="14">
    <location>
        <begin position="42"/>
        <end position="62"/>
    </location>
</feature>
<keyword evidence="10 14" id="KW-0046">Antibiotic resistance</keyword>
<evidence type="ECO:0000256" key="7">
    <source>
        <dbReference type="ARBA" id="ARBA00022801"/>
    </source>
</evidence>
<feature type="transmembrane region" description="Helical" evidence="14">
    <location>
        <begin position="83"/>
        <end position="101"/>
    </location>
</feature>
<evidence type="ECO:0000256" key="2">
    <source>
        <dbReference type="ARBA" id="ARBA00010621"/>
    </source>
</evidence>
<reference evidence="15 16" key="1">
    <citation type="submission" date="2018-08" db="EMBL/GenBank/DDBJ databases">
        <title>Genomic Encyclopedia of Type Strains, Phase IV (KMG-IV): sequencing the most valuable type-strain genomes for metagenomic binning, comparative biology and taxonomic classification.</title>
        <authorList>
            <person name="Goeker M."/>
        </authorList>
    </citation>
    <scope>NUCLEOTIDE SEQUENCE [LARGE SCALE GENOMIC DNA]</scope>
    <source>
        <strain evidence="15 16">DSM 25527</strain>
    </source>
</reference>
<name>A0A397PHH7_9SPHN</name>
<evidence type="ECO:0000256" key="14">
    <source>
        <dbReference type="HAMAP-Rule" id="MF_01006"/>
    </source>
</evidence>
<keyword evidence="14" id="KW-0961">Cell wall biogenesis/degradation</keyword>
<feature type="transmembrane region" description="Helical" evidence="14">
    <location>
        <begin position="107"/>
        <end position="129"/>
    </location>
</feature>
<dbReference type="GO" id="GO:0005886">
    <property type="term" value="C:plasma membrane"/>
    <property type="evidence" value="ECO:0007669"/>
    <property type="project" value="UniProtKB-SubCell"/>
</dbReference>
<dbReference type="EC" id="3.6.1.27" evidence="3 14"/>
<comment type="similarity">
    <text evidence="2 14">Belongs to the UppP family.</text>
</comment>
<dbReference type="OrthoDB" id="9808289at2"/>
<evidence type="ECO:0000256" key="8">
    <source>
        <dbReference type="ARBA" id="ARBA00022989"/>
    </source>
</evidence>
<evidence type="ECO:0000256" key="1">
    <source>
        <dbReference type="ARBA" id="ARBA00004651"/>
    </source>
</evidence>
<evidence type="ECO:0000256" key="5">
    <source>
        <dbReference type="ARBA" id="ARBA00022475"/>
    </source>
</evidence>
<keyword evidence="7 14" id="KW-0378">Hydrolase</keyword>
<dbReference type="RefSeq" id="WP_119034790.1">
    <property type="nucleotide sequence ID" value="NZ_QXDC01000002.1"/>
</dbReference>
<accession>A0A397PHH7</accession>
<evidence type="ECO:0000256" key="6">
    <source>
        <dbReference type="ARBA" id="ARBA00022692"/>
    </source>
</evidence>